<feature type="region of interest" description="Disordered" evidence="10">
    <location>
        <begin position="367"/>
        <end position="388"/>
    </location>
</feature>
<name>A0A9D4QDC8_RHISA</name>
<protein>
    <recommendedName>
        <fullName evidence="6">Translation initiation factor eIF2B subunit beta</fullName>
    </recommendedName>
    <alternativeName>
        <fullName evidence="7">eIF2B GDP-GTP exchange factor subunit beta</fullName>
    </alternativeName>
</protein>
<evidence type="ECO:0000313" key="12">
    <source>
        <dbReference type="Proteomes" id="UP000821837"/>
    </source>
</evidence>
<dbReference type="InterPro" id="IPR051855">
    <property type="entry name" value="eIF2B_beta_subunit"/>
</dbReference>
<dbReference type="Proteomes" id="UP000821837">
    <property type="component" value="Chromosome 10"/>
</dbReference>
<gene>
    <name evidence="11" type="ORF">HPB52_003253</name>
</gene>
<dbReference type="GO" id="GO:0005851">
    <property type="term" value="C:eukaryotic translation initiation factor 2B complex"/>
    <property type="evidence" value="ECO:0007669"/>
    <property type="project" value="TreeGrafter"/>
</dbReference>
<dbReference type="GO" id="GO:0005829">
    <property type="term" value="C:cytosol"/>
    <property type="evidence" value="ECO:0007669"/>
    <property type="project" value="UniProtKB-SubCell"/>
</dbReference>
<dbReference type="PANTHER" id="PTHR45859:SF1">
    <property type="entry name" value="TRANSLATION INITIATION FACTOR EIF-2B SUBUNIT BETA"/>
    <property type="match status" value="1"/>
</dbReference>
<reference evidence="11" key="1">
    <citation type="journal article" date="2020" name="Cell">
        <title>Large-Scale Comparative Analyses of Tick Genomes Elucidate Their Genetic Diversity and Vector Capacities.</title>
        <authorList>
            <consortium name="Tick Genome and Microbiome Consortium (TIGMIC)"/>
            <person name="Jia N."/>
            <person name="Wang J."/>
            <person name="Shi W."/>
            <person name="Du L."/>
            <person name="Sun Y."/>
            <person name="Zhan W."/>
            <person name="Jiang J.F."/>
            <person name="Wang Q."/>
            <person name="Zhang B."/>
            <person name="Ji P."/>
            <person name="Bell-Sakyi L."/>
            <person name="Cui X.M."/>
            <person name="Yuan T.T."/>
            <person name="Jiang B.G."/>
            <person name="Yang W.F."/>
            <person name="Lam T.T."/>
            <person name="Chang Q.C."/>
            <person name="Ding S.J."/>
            <person name="Wang X.J."/>
            <person name="Zhu J.G."/>
            <person name="Ruan X.D."/>
            <person name="Zhao L."/>
            <person name="Wei J.T."/>
            <person name="Ye R.Z."/>
            <person name="Que T.C."/>
            <person name="Du C.H."/>
            <person name="Zhou Y.H."/>
            <person name="Cheng J.X."/>
            <person name="Dai P.F."/>
            <person name="Guo W.B."/>
            <person name="Han X.H."/>
            <person name="Huang E.J."/>
            <person name="Li L.F."/>
            <person name="Wei W."/>
            <person name="Gao Y.C."/>
            <person name="Liu J.Z."/>
            <person name="Shao H.Z."/>
            <person name="Wang X."/>
            <person name="Wang C.C."/>
            <person name="Yang T.C."/>
            <person name="Huo Q.B."/>
            <person name="Li W."/>
            <person name="Chen H.Y."/>
            <person name="Chen S.E."/>
            <person name="Zhou L.G."/>
            <person name="Ni X.B."/>
            <person name="Tian J.H."/>
            <person name="Sheng Y."/>
            <person name="Liu T."/>
            <person name="Pan Y.S."/>
            <person name="Xia L.Y."/>
            <person name="Li J."/>
            <person name="Zhao F."/>
            <person name="Cao W.C."/>
        </authorList>
    </citation>
    <scope>NUCLEOTIDE SEQUENCE</scope>
    <source>
        <strain evidence="11">Rsan-2018</strain>
    </source>
</reference>
<proteinExistence type="inferred from homology"/>
<dbReference type="Pfam" id="PF01008">
    <property type="entry name" value="IF-2B"/>
    <property type="match status" value="1"/>
</dbReference>
<dbReference type="AlphaFoldDB" id="A0A9D4QDC8"/>
<dbReference type="GO" id="GO:0003743">
    <property type="term" value="F:translation initiation factor activity"/>
    <property type="evidence" value="ECO:0007669"/>
    <property type="project" value="UniProtKB-KW"/>
</dbReference>
<comment type="caution">
    <text evidence="11">The sequence shown here is derived from an EMBL/GenBank/DDBJ whole genome shotgun (WGS) entry which is preliminary data.</text>
</comment>
<keyword evidence="5" id="KW-0648">Protein biosynthesis</keyword>
<evidence type="ECO:0000256" key="10">
    <source>
        <dbReference type="SAM" id="MobiDB-lite"/>
    </source>
</evidence>
<dbReference type="VEuPathDB" id="VectorBase:RSAN_036042"/>
<reference evidence="11" key="2">
    <citation type="submission" date="2021-09" db="EMBL/GenBank/DDBJ databases">
        <authorList>
            <person name="Jia N."/>
            <person name="Wang J."/>
            <person name="Shi W."/>
            <person name="Du L."/>
            <person name="Sun Y."/>
            <person name="Zhan W."/>
            <person name="Jiang J."/>
            <person name="Wang Q."/>
            <person name="Zhang B."/>
            <person name="Ji P."/>
            <person name="Sakyi L.B."/>
            <person name="Cui X."/>
            <person name="Yuan T."/>
            <person name="Jiang B."/>
            <person name="Yang W."/>
            <person name="Lam T.T.-Y."/>
            <person name="Chang Q."/>
            <person name="Ding S."/>
            <person name="Wang X."/>
            <person name="Zhu J."/>
            <person name="Ruan X."/>
            <person name="Zhao L."/>
            <person name="Wei J."/>
            <person name="Que T."/>
            <person name="Du C."/>
            <person name="Cheng J."/>
            <person name="Dai P."/>
            <person name="Han X."/>
            <person name="Huang E."/>
            <person name="Gao Y."/>
            <person name="Liu J."/>
            <person name="Shao H."/>
            <person name="Ye R."/>
            <person name="Li L."/>
            <person name="Wei W."/>
            <person name="Wang X."/>
            <person name="Wang C."/>
            <person name="Huo Q."/>
            <person name="Li W."/>
            <person name="Guo W."/>
            <person name="Chen H."/>
            <person name="Chen S."/>
            <person name="Zhou L."/>
            <person name="Zhou L."/>
            <person name="Ni X."/>
            <person name="Tian J."/>
            <person name="Zhou Y."/>
            <person name="Sheng Y."/>
            <person name="Liu T."/>
            <person name="Pan Y."/>
            <person name="Xia L."/>
            <person name="Li J."/>
            <person name="Zhao F."/>
            <person name="Cao W."/>
        </authorList>
    </citation>
    <scope>NUCLEOTIDE SEQUENCE</scope>
    <source>
        <strain evidence="11">Rsan-2018</strain>
        <tissue evidence="11">Larvae</tissue>
    </source>
</reference>
<evidence type="ECO:0000256" key="6">
    <source>
        <dbReference type="ARBA" id="ARBA00044122"/>
    </source>
</evidence>
<dbReference type="PANTHER" id="PTHR45859">
    <property type="entry name" value="TRANSLATION INITIATION FACTOR EIF-2B SUBUNIT BETA"/>
    <property type="match status" value="1"/>
</dbReference>
<comment type="subcellular location">
    <subcellularLocation>
        <location evidence="1">Cytoplasm</location>
        <location evidence="1">Cytosol</location>
    </subcellularLocation>
</comment>
<sequence>MDAEAEARLTLTGLVRLVREEQWQQAQELLDLVRARGKNLAPLSPSANVVRRVLRLIRDEYASAVLGRQVEADRDSLQKLLLARDDSVSDYTRPFPGLREQLLDSLDELERELRHSAENVAAQGPEHIQSGDLLLTQGRSRTVEAFLKRAAQNQRTFQVLVAEGGPRCEGVQLAESLARVGIATTLVPDSAILALMPRVSKVILGTDCVLADGGLQAPCGSHALALAARHCAVPLLVCAPGATLSPLLPWSESAYQQLGSPEPLGPEPRSGALLLNPASDCVPPDLVPLLVTSAGGHAPSAANVRSLSCARSCDDERIDDAFRELSSLFPAAVPPEVSADNFVEADCNVQAVASLADEDIVAAVAGTQDAQADSSSDEEDRPDEAVATRAYSAAEVAAAFGLSRRCRGDMEGTGLSHLES</sequence>
<comment type="similarity">
    <text evidence="2 9">Belongs to the eIF-2B alpha/beta/delta subunits family.</text>
</comment>
<evidence type="ECO:0000256" key="9">
    <source>
        <dbReference type="RuleBase" id="RU003814"/>
    </source>
</evidence>
<evidence type="ECO:0000256" key="5">
    <source>
        <dbReference type="ARBA" id="ARBA00022917"/>
    </source>
</evidence>
<evidence type="ECO:0000256" key="4">
    <source>
        <dbReference type="ARBA" id="ARBA00022540"/>
    </source>
</evidence>
<dbReference type="InterPro" id="IPR000649">
    <property type="entry name" value="IF-2B-related"/>
</dbReference>
<evidence type="ECO:0000313" key="11">
    <source>
        <dbReference type="EMBL" id="KAH7975573.1"/>
    </source>
</evidence>
<dbReference type="SUPFAM" id="SSF100950">
    <property type="entry name" value="NagB/RpiA/CoA transferase-like"/>
    <property type="match status" value="1"/>
</dbReference>
<keyword evidence="4" id="KW-0396">Initiation factor</keyword>
<evidence type="ECO:0000256" key="2">
    <source>
        <dbReference type="ARBA" id="ARBA00007251"/>
    </source>
</evidence>
<accession>A0A9D4QDC8</accession>
<evidence type="ECO:0000256" key="3">
    <source>
        <dbReference type="ARBA" id="ARBA00022490"/>
    </source>
</evidence>
<dbReference type="GO" id="GO:0005085">
    <property type="term" value="F:guanyl-nucleotide exchange factor activity"/>
    <property type="evidence" value="ECO:0007669"/>
    <property type="project" value="TreeGrafter"/>
</dbReference>
<keyword evidence="3" id="KW-0963">Cytoplasm</keyword>
<evidence type="ECO:0000256" key="7">
    <source>
        <dbReference type="ARBA" id="ARBA00044228"/>
    </source>
</evidence>
<dbReference type="EMBL" id="JABSTV010001246">
    <property type="protein sequence ID" value="KAH7975573.1"/>
    <property type="molecule type" value="Genomic_DNA"/>
</dbReference>
<dbReference type="Gene3D" id="3.40.50.10470">
    <property type="entry name" value="Translation initiation factor eif-2b, domain 2"/>
    <property type="match status" value="1"/>
</dbReference>
<evidence type="ECO:0000256" key="8">
    <source>
        <dbReference type="ARBA" id="ARBA00046432"/>
    </source>
</evidence>
<comment type="subunit">
    <text evidence="8">Component of the translation initiation factor 2B (eIF2B) complex which is a heterodecamer of two sets of five different subunits: alpha, beta, gamma, delta and epsilon. Subunits alpha, beta and delta comprise a regulatory subcomplex and subunits epsilon and gamma comprise a catalytic subcomplex. Within the complex, the hexameric regulatory complex resides at the center, with the two heterodimeric catalytic subcomplexes bound on opposite sides.</text>
</comment>
<organism evidence="11 12">
    <name type="scientific">Rhipicephalus sanguineus</name>
    <name type="common">Brown dog tick</name>
    <name type="synonym">Ixodes sanguineus</name>
    <dbReference type="NCBI Taxonomy" id="34632"/>
    <lineage>
        <taxon>Eukaryota</taxon>
        <taxon>Metazoa</taxon>
        <taxon>Ecdysozoa</taxon>
        <taxon>Arthropoda</taxon>
        <taxon>Chelicerata</taxon>
        <taxon>Arachnida</taxon>
        <taxon>Acari</taxon>
        <taxon>Parasitiformes</taxon>
        <taxon>Ixodida</taxon>
        <taxon>Ixodoidea</taxon>
        <taxon>Ixodidae</taxon>
        <taxon>Rhipicephalinae</taxon>
        <taxon>Rhipicephalus</taxon>
        <taxon>Rhipicephalus</taxon>
    </lineage>
</organism>
<keyword evidence="12" id="KW-1185">Reference proteome</keyword>
<dbReference type="InterPro" id="IPR042529">
    <property type="entry name" value="IF_2B-like_C"/>
</dbReference>
<evidence type="ECO:0000256" key="1">
    <source>
        <dbReference type="ARBA" id="ARBA00004514"/>
    </source>
</evidence>
<dbReference type="InterPro" id="IPR037171">
    <property type="entry name" value="NagB/RpiA_transferase-like"/>
</dbReference>